<dbReference type="EMBL" id="CP032101">
    <property type="protein sequence ID" value="AXX86969.1"/>
    <property type="molecule type" value="Genomic_DNA"/>
</dbReference>
<dbReference type="CDD" id="cd07377">
    <property type="entry name" value="WHTH_GntR"/>
    <property type="match status" value="1"/>
</dbReference>
<dbReference type="SUPFAM" id="SSF53383">
    <property type="entry name" value="PLP-dependent transferases"/>
    <property type="match status" value="1"/>
</dbReference>
<dbReference type="SMART" id="SM00345">
    <property type="entry name" value="HTH_GNTR"/>
    <property type="match status" value="1"/>
</dbReference>
<reference evidence="7 10" key="3">
    <citation type="submission" date="2018-08" db="EMBL/GenBank/DDBJ databases">
        <title>Complete genome of the Arcobacter marinus type strain JCM 15502.</title>
        <authorList>
            <person name="Miller W.G."/>
            <person name="Yee E."/>
            <person name="Huynh S."/>
            <person name="Parker C.T."/>
        </authorList>
    </citation>
    <scope>NUCLEOTIDE SEQUENCE [LARGE SCALE GENOMIC DNA]</scope>
    <source>
        <strain evidence="7 10">JCM 15502</strain>
    </source>
</reference>
<dbReference type="GO" id="GO:0008483">
    <property type="term" value="F:transaminase activity"/>
    <property type="evidence" value="ECO:0007669"/>
    <property type="project" value="UniProtKB-KW"/>
</dbReference>
<feature type="domain" description="HTH gntR-type" evidence="6">
    <location>
        <begin position="9"/>
        <end position="77"/>
    </location>
</feature>
<dbReference type="Proteomes" id="UP000224740">
    <property type="component" value="Unassembled WGS sequence"/>
</dbReference>
<dbReference type="KEGG" id="amar:AMRN_1227"/>
<gene>
    <name evidence="7" type="ORF">AMRN_1227</name>
    <name evidence="8" type="ORF">CPH92_13580</name>
</gene>
<evidence type="ECO:0000313" key="10">
    <source>
        <dbReference type="Proteomes" id="UP000264693"/>
    </source>
</evidence>
<dbReference type="AlphaFoldDB" id="A0A347TK41"/>
<evidence type="ECO:0000313" key="9">
    <source>
        <dbReference type="Proteomes" id="UP000224740"/>
    </source>
</evidence>
<organism evidence="7 10">
    <name type="scientific">Malaciobacter marinus</name>
    <dbReference type="NCBI Taxonomy" id="505249"/>
    <lineage>
        <taxon>Bacteria</taxon>
        <taxon>Pseudomonadati</taxon>
        <taxon>Campylobacterota</taxon>
        <taxon>Epsilonproteobacteria</taxon>
        <taxon>Campylobacterales</taxon>
        <taxon>Arcobacteraceae</taxon>
        <taxon>Malaciobacter</taxon>
    </lineage>
</organism>
<dbReference type="PANTHER" id="PTHR46577:SF1">
    <property type="entry name" value="HTH-TYPE TRANSCRIPTIONAL REGULATORY PROTEIN GABR"/>
    <property type="match status" value="1"/>
</dbReference>
<proteinExistence type="inferred from homology"/>
<evidence type="ECO:0000256" key="4">
    <source>
        <dbReference type="ARBA" id="ARBA00023125"/>
    </source>
</evidence>
<dbReference type="EMBL" id="NXAO01000085">
    <property type="protein sequence ID" value="PHO14117.1"/>
    <property type="molecule type" value="Genomic_DNA"/>
</dbReference>
<dbReference type="InterPro" id="IPR036388">
    <property type="entry name" value="WH-like_DNA-bd_sf"/>
</dbReference>
<evidence type="ECO:0000256" key="2">
    <source>
        <dbReference type="ARBA" id="ARBA00022898"/>
    </source>
</evidence>
<sequence length="459" mass="53025">MYKLKKSALPLYIQLYTQIKEDIINNILKANTKLPSIRKMSSDYKISKTTVESAYSQLYAEGYIESHPQSGYYVSKDVIQNFTTFPIKNSNQQIEKMYKYDFYQAKHSEDVFPKKLWSKLHSKAISSINFGSYPNKQGDLSLRKELSSYLSKSRAVICDEEQIVICSGFSDSMFIISNILKEFCSSIAIEYPGYKVVQEVFSLQNYKITNIPILRNGIDLKALKQTKSKLIYVTPSHQYPTGKTIPISKRIDLINWACDNDAYIIEDDYDSELSYNNRPIPSLQGINDNQRVIYSGTFSKALSPAIRVSYIVLPKKLISMYKKIFYFSFSGVPIDIQKSLELFIKEGYWDKHIRKMRTLNKKKHDLMKKAIKEYLEDSVEIIREGSGLTILIKSKININWEKLHLLLEEKSIKVYSTTYDSNLNDNTIYLGFGGFKEDEISIAVKSFATVWFQSIKNTN</sequence>
<name>A0A347TK41_9BACT</name>
<dbReference type="InterPro" id="IPR015424">
    <property type="entry name" value="PyrdxlP-dep_Trfase"/>
</dbReference>
<dbReference type="GO" id="GO:0030170">
    <property type="term" value="F:pyridoxal phosphate binding"/>
    <property type="evidence" value="ECO:0007669"/>
    <property type="project" value="InterPro"/>
</dbReference>
<dbReference type="Pfam" id="PF00155">
    <property type="entry name" value="Aminotran_1_2"/>
    <property type="match status" value="1"/>
</dbReference>
<dbReference type="InterPro" id="IPR036390">
    <property type="entry name" value="WH_DNA-bd_sf"/>
</dbReference>
<evidence type="ECO:0000313" key="7">
    <source>
        <dbReference type="EMBL" id="AXX86969.1"/>
    </source>
</evidence>
<keyword evidence="7" id="KW-0808">Transferase</keyword>
<comment type="similarity">
    <text evidence="1">In the C-terminal section; belongs to the class-I pyridoxal-phosphate-dependent aminotransferase family.</text>
</comment>
<dbReference type="GO" id="GO:0003700">
    <property type="term" value="F:DNA-binding transcription factor activity"/>
    <property type="evidence" value="ECO:0007669"/>
    <property type="project" value="InterPro"/>
</dbReference>
<keyword evidence="7" id="KW-0032">Aminotransferase</keyword>
<evidence type="ECO:0000313" key="8">
    <source>
        <dbReference type="EMBL" id="PHO14117.1"/>
    </source>
</evidence>
<dbReference type="SUPFAM" id="SSF46785">
    <property type="entry name" value="Winged helix' DNA-binding domain"/>
    <property type="match status" value="1"/>
</dbReference>
<reference evidence="9" key="1">
    <citation type="submission" date="2017-09" db="EMBL/GenBank/DDBJ databases">
        <title>Arcobacter canalis sp. nov., a new species isolated from a water canal contaminated with urban sewage.</title>
        <authorList>
            <person name="Perez-Cataluna A."/>
            <person name="Salas-Masso N."/>
            <person name="Figueras M.J."/>
        </authorList>
    </citation>
    <scope>NUCLEOTIDE SEQUENCE [LARGE SCALE GENOMIC DNA]</scope>
    <source>
        <strain evidence="9">CECT 7727</strain>
    </source>
</reference>
<dbReference type="Gene3D" id="1.10.10.10">
    <property type="entry name" value="Winged helix-like DNA-binding domain superfamily/Winged helix DNA-binding domain"/>
    <property type="match status" value="1"/>
</dbReference>
<dbReference type="PANTHER" id="PTHR46577">
    <property type="entry name" value="HTH-TYPE TRANSCRIPTIONAL REGULATORY PROTEIN GABR"/>
    <property type="match status" value="1"/>
</dbReference>
<evidence type="ECO:0000256" key="3">
    <source>
        <dbReference type="ARBA" id="ARBA00023015"/>
    </source>
</evidence>
<reference evidence="8" key="2">
    <citation type="submission" date="2017-09" db="EMBL/GenBank/DDBJ databases">
        <authorList>
            <person name="Perez-Cataluna A."/>
            <person name="Figueras M.J."/>
            <person name="Salas-Masso N."/>
        </authorList>
    </citation>
    <scope>NUCLEOTIDE SEQUENCE</scope>
    <source>
        <strain evidence="8">CECT 7727</strain>
    </source>
</reference>
<keyword evidence="2" id="KW-0663">Pyridoxal phosphate</keyword>
<dbReference type="Pfam" id="PF00392">
    <property type="entry name" value="GntR"/>
    <property type="match status" value="1"/>
</dbReference>
<dbReference type="Proteomes" id="UP000264693">
    <property type="component" value="Chromosome"/>
</dbReference>
<keyword evidence="5" id="KW-0804">Transcription</keyword>
<dbReference type="InterPro" id="IPR051446">
    <property type="entry name" value="HTH_trans_reg/aminotransferase"/>
</dbReference>
<evidence type="ECO:0000259" key="6">
    <source>
        <dbReference type="PROSITE" id="PS50949"/>
    </source>
</evidence>
<protein>
    <submittedName>
        <fullName evidence="8">GntR family transcriptional regulator</fullName>
    </submittedName>
    <submittedName>
        <fullName evidence="7">Transcriptional regulator, MocR family (Aminotransferase domain)</fullName>
    </submittedName>
</protein>
<evidence type="ECO:0000256" key="1">
    <source>
        <dbReference type="ARBA" id="ARBA00005384"/>
    </source>
</evidence>
<dbReference type="GO" id="GO:0003677">
    <property type="term" value="F:DNA binding"/>
    <property type="evidence" value="ECO:0007669"/>
    <property type="project" value="UniProtKB-KW"/>
</dbReference>
<dbReference type="PROSITE" id="PS50949">
    <property type="entry name" value="HTH_GNTR"/>
    <property type="match status" value="1"/>
</dbReference>
<evidence type="ECO:0000256" key="5">
    <source>
        <dbReference type="ARBA" id="ARBA00023163"/>
    </source>
</evidence>
<accession>A0A347TK41</accession>
<keyword evidence="9" id="KW-1185">Reference proteome</keyword>
<dbReference type="InterPro" id="IPR015421">
    <property type="entry name" value="PyrdxlP-dep_Trfase_major"/>
</dbReference>
<dbReference type="InterPro" id="IPR000524">
    <property type="entry name" value="Tscrpt_reg_HTH_GntR"/>
</dbReference>
<keyword evidence="4" id="KW-0238">DNA-binding</keyword>
<dbReference type="InterPro" id="IPR004839">
    <property type="entry name" value="Aminotransferase_I/II_large"/>
</dbReference>
<dbReference type="RefSeq" id="WP_099312664.1">
    <property type="nucleotide sequence ID" value="NZ_CP032101.1"/>
</dbReference>
<dbReference type="CDD" id="cd00609">
    <property type="entry name" value="AAT_like"/>
    <property type="match status" value="1"/>
</dbReference>
<dbReference type="Gene3D" id="3.40.640.10">
    <property type="entry name" value="Type I PLP-dependent aspartate aminotransferase-like (Major domain)"/>
    <property type="match status" value="1"/>
</dbReference>
<keyword evidence="3" id="KW-0805">Transcription regulation</keyword>